<keyword evidence="8" id="KW-0131">Cell cycle</keyword>
<name>A0A918WAS6_9GAMM</name>
<keyword evidence="6" id="KW-0175">Coiled coil</keyword>
<evidence type="ECO:0000256" key="3">
    <source>
        <dbReference type="ARBA" id="ARBA00015195"/>
    </source>
</evidence>
<dbReference type="SUPFAM" id="SSF102829">
    <property type="entry name" value="Cell division protein ZapA-like"/>
    <property type="match status" value="1"/>
</dbReference>
<dbReference type="GO" id="GO:0000921">
    <property type="term" value="P:septin ring assembly"/>
    <property type="evidence" value="ECO:0007669"/>
    <property type="project" value="TreeGrafter"/>
</dbReference>
<keyword evidence="13" id="KW-1185">Reference proteome</keyword>
<evidence type="ECO:0000256" key="7">
    <source>
        <dbReference type="ARBA" id="ARBA00023210"/>
    </source>
</evidence>
<dbReference type="GO" id="GO:0005829">
    <property type="term" value="C:cytosol"/>
    <property type="evidence" value="ECO:0007669"/>
    <property type="project" value="TreeGrafter"/>
</dbReference>
<dbReference type="AlphaFoldDB" id="A0A918WAS6"/>
<dbReference type="InterPro" id="IPR007838">
    <property type="entry name" value="Cell_div_ZapA-like"/>
</dbReference>
<dbReference type="RefSeq" id="WP_189456813.1">
    <property type="nucleotide sequence ID" value="NZ_BMYD01000004.1"/>
</dbReference>
<evidence type="ECO:0000256" key="9">
    <source>
        <dbReference type="ARBA" id="ARBA00024910"/>
    </source>
</evidence>
<comment type="similarity">
    <text evidence="2">Belongs to the ZapA family. Type 1 subfamily.</text>
</comment>
<dbReference type="Proteomes" id="UP000646426">
    <property type="component" value="Unassembled WGS sequence"/>
</dbReference>
<dbReference type="InterPro" id="IPR036192">
    <property type="entry name" value="Cell_div_ZapA-like_sf"/>
</dbReference>
<dbReference type="GO" id="GO:0032153">
    <property type="term" value="C:cell division site"/>
    <property type="evidence" value="ECO:0007669"/>
    <property type="project" value="TreeGrafter"/>
</dbReference>
<gene>
    <name evidence="12" type="ORF">GCM10007067_23600</name>
</gene>
<protein>
    <recommendedName>
        <fullName evidence="3">Cell division protein ZapA</fullName>
    </recommendedName>
    <alternativeName>
        <fullName evidence="11">Z ring-associated protein ZapA</fullName>
    </alternativeName>
</protein>
<evidence type="ECO:0000256" key="1">
    <source>
        <dbReference type="ARBA" id="ARBA00004496"/>
    </source>
</evidence>
<dbReference type="InterPro" id="IPR042233">
    <property type="entry name" value="Cell_div_ZapA_N"/>
</dbReference>
<comment type="subunit">
    <text evidence="10">Homodimer. Interacts with FtsZ.</text>
</comment>
<evidence type="ECO:0000256" key="4">
    <source>
        <dbReference type="ARBA" id="ARBA00022490"/>
    </source>
</evidence>
<dbReference type="Gene3D" id="3.30.160.880">
    <property type="entry name" value="Cell division protein ZapA protomer, N-terminal domain"/>
    <property type="match status" value="1"/>
</dbReference>
<dbReference type="PANTHER" id="PTHR34981">
    <property type="entry name" value="CELL DIVISION PROTEIN ZAPA"/>
    <property type="match status" value="1"/>
</dbReference>
<keyword evidence="7" id="KW-0717">Septation</keyword>
<evidence type="ECO:0000256" key="5">
    <source>
        <dbReference type="ARBA" id="ARBA00022618"/>
    </source>
</evidence>
<reference evidence="12" key="1">
    <citation type="journal article" date="2014" name="Int. J. Syst. Evol. Microbiol.">
        <title>Complete genome sequence of Corynebacterium casei LMG S-19264T (=DSM 44701T), isolated from a smear-ripened cheese.</title>
        <authorList>
            <consortium name="US DOE Joint Genome Institute (JGI-PGF)"/>
            <person name="Walter F."/>
            <person name="Albersmeier A."/>
            <person name="Kalinowski J."/>
            <person name="Ruckert C."/>
        </authorList>
    </citation>
    <scope>NUCLEOTIDE SEQUENCE</scope>
    <source>
        <strain evidence="12">KCTC 23077</strain>
    </source>
</reference>
<dbReference type="GO" id="GO:0043093">
    <property type="term" value="P:FtsZ-dependent cytokinesis"/>
    <property type="evidence" value="ECO:0007669"/>
    <property type="project" value="TreeGrafter"/>
</dbReference>
<comment type="subcellular location">
    <subcellularLocation>
        <location evidence="1">Cytoplasm</location>
    </subcellularLocation>
</comment>
<dbReference type="GO" id="GO:0030428">
    <property type="term" value="C:cell septum"/>
    <property type="evidence" value="ECO:0007669"/>
    <property type="project" value="TreeGrafter"/>
</dbReference>
<proteinExistence type="inferred from homology"/>
<dbReference type="PANTHER" id="PTHR34981:SF1">
    <property type="entry name" value="CELL DIVISION PROTEIN ZAPA"/>
    <property type="match status" value="1"/>
</dbReference>
<evidence type="ECO:0000256" key="11">
    <source>
        <dbReference type="ARBA" id="ARBA00033158"/>
    </source>
</evidence>
<evidence type="ECO:0000256" key="8">
    <source>
        <dbReference type="ARBA" id="ARBA00023306"/>
    </source>
</evidence>
<keyword evidence="4" id="KW-0963">Cytoplasm</keyword>
<reference evidence="12" key="2">
    <citation type="submission" date="2020-09" db="EMBL/GenBank/DDBJ databases">
        <authorList>
            <person name="Sun Q."/>
            <person name="Kim S."/>
        </authorList>
    </citation>
    <scope>NUCLEOTIDE SEQUENCE</scope>
    <source>
        <strain evidence="12">KCTC 23077</strain>
    </source>
</reference>
<sequence>MTRPTPEPVSIRLLDREYTVGCTPDERDSLVAAARLLDTKMREIRGTNRMAALDRVAVLAALNFAHELQQLRHEAASRDRALSRSLADLNQRLDGLLDSATR</sequence>
<organism evidence="12 13">
    <name type="scientific">Cognatilysobacter bugurensis</name>
    <dbReference type="NCBI Taxonomy" id="543356"/>
    <lineage>
        <taxon>Bacteria</taxon>
        <taxon>Pseudomonadati</taxon>
        <taxon>Pseudomonadota</taxon>
        <taxon>Gammaproteobacteria</taxon>
        <taxon>Lysobacterales</taxon>
        <taxon>Lysobacteraceae</taxon>
        <taxon>Cognatilysobacter</taxon>
    </lineage>
</organism>
<comment type="function">
    <text evidence="9">Activator of cell division through the inhibition of FtsZ GTPase activity, therefore promoting FtsZ assembly into bundles of protofilaments necessary for the formation of the division Z ring. It is recruited early at mid-cell but it is not essential for cell division.</text>
</comment>
<comment type="caution">
    <text evidence="12">The sequence shown here is derived from an EMBL/GenBank/DDBJ whole genome shotgun (WGS) entry which is preliminary data.</text>
</comment>
<keyword evidence="5 12" id="KW-0132">Cell division</keyword>
<evidence type="ECO:0000256" key="6">
    <source>
        <dbReference type="ARBA" id="ARBA00023054"/>
    </source>
</evidence>
<evidence type="ECO:0000256" key="10">
    <source>
        <dbReference type="ARBA" id="ARBA00026068"/>
    </source>
</evidence>
<evidence type="ECO:0000313" key="12">
    <source>
        <dbReference type="EMBL" id="GHA84935.1"/>
    </source>
</evidence>
<dbReference type="GO" id="GO:0000917">
    <property type="term" value="P:division septum assembly"/>
    <property type="evidence" value="ECO:0007669"/>
    <property type="project" value="UniProtKB-KW"/>
</dbReference>
<accession>A0A918WAS6</accession>
<dbReference type="Gene3D" id="1.20.5.50">
    <property type="match status" value="1"/>
</dbReference>
<evidence type="ECO:0000256" key="2">
    <source>
        <dbReference type="ARBA" id="ARBA00010074"/>
    </source>
</evidence>
<evidence type="ECO:0000313" key="13">
    <source>
        <dbReference type="Proteomes" id="UP000646426"/>
    </source>
</evidence>
<dbReference type="EMBL" id="BMYD01000004">
    <property type="protein sequence ID" value="GHA84935.1"/>
    <property type="molecule type" value="Genomic_DNA"/>
</dbReference>
<dbReference type="Pfam" id="PF05164">
    <property type="entry name" value="ZapA"/>
    <property type="match status" value="1"/>
</dbReference>